<dbReference type="eggNOG" id="KOG0156">
    <property type="taxonomic scope" value="Eukaryota"/>
</dbReference>
<dbReference type="InterPro" id="IPR001128">
    <property type="entry name" value="Cyt_P450"/>
</dbReference>
<dbReference type="AlphaFoldDB" id="A0A1S2Z4F5"/>
<dbReference type="FunFam" id="1.10.630.10:FF:000007">
    <property type="entry name" value="Cytochrome P450 76C4"/>
    <property type="match status" value="1"/>
</dbReference>
<dbReference type="PRINTS" id="PR00463">
    <property type="entry name" value="EP450I"/>
</dbReference>
<dbReference type="Gene3D" id="1.10.630.10">
    <property type="entry name" value="Cytochrome P450"/>
    <property type="match status" value="1"/>
</dbReference>
<keyword evidence="4 5" id="KW-0408">Iron</keyword>
<evidence type="ECO:0000256" key="5">
    <source>
        <dbReference type="PIRSR" id="PIRSR602401-1"/>
    </source>
</evidence>
<dbReference type="RefSeq" id="XP_004514899.1">
    <property type="nucleotide sequence ID" value="XM_004514842.3"/>
</dbReference>
<gene>
    <name evidence="9" type="primary">LOC101505855</name>
</gene>
<dbReference type="PANTHER" id="PTHR47950:SF30">
    <property type="entry name" value="CYTOCHROME P450 FAMILY PROTEIN"/>
    <property type="match status" value="1"/>
</dbReference>
<evidence type="ECO:0000256" key="4">
    <source>
        <dbReference type="ARBA" id="ARBA00023004"/>
    </source>
</evidence>
<dbReference type="InterPro" id="IPR036396">
    <property type="entry name" value="Cyt_P450_sf"/>
</dbReference>
<keyword evidence="8" id="KW-1185">Reference proteome</keyword>
<protein>
    <submittedName>
        <fullName evidence="9">Geraniol 8-hydroxylase</fullName>
    </submittedName>
</protein>
<dbReference type="KEGG" id="cam:101505855"/>
<reference evidence="9" key="1">
    <citation type="submission" date="2025-08" db="UniProtKB">
        <authorList>
            <consortium name="RefSeq"/>
        </authorList>
    </citation>
    <scope>IDENTIFICATION</scope>
    <source>
        <tissue evidence="9">Etiolated seedlings</tissue>
    </source>
</reference>
<dbReference type="GeneID" id="101505855"/>
<dbReference type="Pfam" id="PF00067">
    <property type="entry name" value="p450"/>
    <property type="match status" value="1"/>
</dbReference>
<evidence type="ECO:0000256" key="1">
    <source>
        <dbReference type="ARBA" id="ARBA00010617"/>
    </source>
</evidence>
<dbReference type="PRINTS" id="PR00385">
    <property type="entry name" value="P450"/>
</dbReference>
<dbReference type="InterPro" id="IPR002401">
    <property type="entry name" value="Cyt_P450_E_grp-I"/>
</dbReference>
<comment type="cofactor">
    <cofactor evidence="5">
        <name>heme</name>
        <dbReference type="ChEBI" id="CHEBI:30413"/>
    </cofactor>
</comment>
<keyword evidence="7" id="KW-0472">Membrane</keyword>
<comment type="similarity">
    <text evidence="1 6">Belongs to the cytochrome P450 family.</text>
</comment>
<name>A0A1S2Z4F5_CICAR</name>
<evidence type="ECO:0000313" key="8">
    <source>
        <dbReference type="Proteomes" id="UP000087171"/>
    </source>
</evidence>
<accession>A0A1S2Z4F5</accession>
<dbReference type="GO" id="GO:0005506">
    <property type="term" value="F:iron ion binding"/>
    <property type="evidence" value="ECO:0007669"/>
    <property type="project" value="InterPro"/>
</dbReference>
<dbReference type="GO" id="GO:0004497">
    <property type="term" value="F:monooxygenase activity"/>
    <property type="evidence" value="ECO:0007669"/>
    <property type="project" value="UniProtKB-KW"/>
</dbReference>
<dbReference type="STRING" id="3827.A0A1S2Z4F5"/>
<dbReference type="GO" id="GO:0020037">
    <property type="term" value="F:heme binding"/>
    <property type="evidence" value="ECO:0007669"/>
    <property type="project" value="InterPro"/>
</dbReference>
<evidence type="ECO:0000256" key="7">
    <source>
        <dbReference type="SAM" id="Phobius"/>
    </source>
</evidence>
<dbReference type="GO" id="GO:0016705">
    <property type="term" value="F:oxidoreductase activity, acting on paired donors, with incorporation or reduction of molecular oxygen"/>
    <property type="evidence" value="ECO:0007669"/>
    <property type="project" value="InterPro"/>
</dbReference>
<evidence type="ECO:0000256" key="2">
    <source>
        <dbReference type="ARBA" id="ARBA00022723"/>
    </source>
</evidence>
<sequence length="507" mass="57884">MDYTTLMLLISIMWTIIFFFLTSHRTKTSKSSKLPPGPHPYPIIGNILELVGTNPLDAFTKLSKIYGPVMTLKLGTSTTIVISSPQIAKEALETNDIVFSSRTVPDAAKTLGHDKVSLVWMPPSPKWRSLRRACATKIFSPQQLDSTQFHRKRKVQDLLNYVQKCCEKGEALDFGEVVLATVMNSISETFISMDLFHYCDPSNDDDNKKSREFKEMVFGIMEEVGRPNVVDFFPFLKLFDPQGVRTRMRNHFEKLLAFFYEVMKERMRLRASGESKEYKDVLDSFLDLLNEENSQLCRHDVLHLFTDLFVAGIDTTSTTMEWAMAELLHNPSKLARLRKELEQIHGKFGQIEESDASKLPYLRAVVKEILRLHPSVPFLVPHKSKDDGELGGFMVPKNAQILVNVWSIGRNSSIWDNPNSFEPERFLESEIDFKGRDFELVPFGAGRRICPGLPLASRSIHYIMASLLHHFNFKLADDLKPDDMDMSHKFGVTLHKAQPLRVVPIKA</sequence>
<keyword evidence="3 6" id="KW-0560">Oxidoreductase</keyword>
<dbReference type="Proteomes" id="UP000087171">
    <property type="component" value="Unplaced"/>
</dbReference>
<dbReference type="SUPFAM" id="SSF48264">
    <property type="entry name" value="Cytochrome P450"/>
    <property type="match status" value="1"/>
</dbReference>
<feature type="transmembrane region" description="Helical" evidence="7">
    <location>
        <begin position="6"/>
        <end position="23"/>
    </location>
</feature>
<organism evidence="8 9">
    <name type="scientific">Cicer arietinum</name>
    <name type="common">Chickpea</name>
    <name type="synonym">Garbanzo</name>
    <dbReference type="NCBI Taxonomy" id="3827"/>
    <lineage>
        <taxon>Eukaryota</taxon>
        <taxon>Viridiplantae</taxon>
        <taxon>Streptophyta</taxon>
        <taxon>Embryophyta</taxon>
        <taxon>Tracheophyta</taxon>
        <taxon>Spermatophyta</taxon>
        <taxon>Magnoliopsida</taxon>
        <taxon>eudicotyledons</taxon>
        <taxon>Gunneridae</taxon>
        <taxon>Pentapetalae</taxon>
        <taxon>rosids</taxon>
        <taxon>fabids</taxon>
        <taxon>Fabales</taxon>
        <taxon>Fabaceae</taxon>
        <taxon>Papilionoideae</taxon>
        <taxon>50 kb inversion clade</taxon>
        <taxon>NPAAA clade</taxon>
        <taxon>Hologalegina</taxon>
        <taxon>IRL clade</taxon>
        <taxon>Cicereae</taxon>
        <taxon>Cicer</taxon>
    </lineage>
</organism>
<dbReference type="PROSITE" id="PS00086">
    <property type="entry name" value="CYTOCHROME_P450"/>
    <property type="match status" value="1"/>
</dbReference>
<proteinExistence type="inferred from homology"/>
<evidence type="ECO:0000256" key="6">
    <source>
        <dbReference type="RuleBase" id="RU000461"/>
    </source>
</evidence>
<keyword evidence="7" id="KW-1133">Transmembrane helix</keyword>
<keyword evidence="2 5" id="KW-0479">Metal-binding</keyword>
<dbReference type="CDD" id="cd11073">
    <property type="entry name" value="CYP76-like"/>
    <property type="match status" value="1"/>
</dbReference>
<keyword evidence="7" id="KW-0812">Transmembrane</keyword>
<evidence type="ECO:0000256" key="3">
    <source>
        <dbReference type="ARBA" id="ARBA00023002"/>
    </source>
</evidence>
<dbReference type="PaxDb" id="3827-XP_004514899.1"/>
<dbReference type="InterPro" id="IPR017972">
    <property type="entry name" value="Cyt_P450_CS"/>
</dbReference>
<keyword evidence="5 6" id="KW-0349">Heme</keyword>
<dbReference type="PANTHER" id="PTHR47950">
    <property type="entry name" value="CYTOCHROME P450, FAMILY 76, SUBFAMILY C, POLYPEPTIDE 5-RELATED"/>
    <property type="match status" value="1"/>
</dbReference>
<feature type="binding site" description="axial binding residue" evidence="5">
    <location>
        <position position="450"/>
    </location>
    <ligand>
        <name>heme</name>
        <dbReference type="ChEBI" id="CHEBI:30413"/>
    </ligand>
    <ligandPart>
        <name>Fe</name>
        <dbReference type="ChEBI" id="CHEBI:18248"/>
    </ligandPart>
</feature>
<keyword evidence="6" id="KW-0503">Monooxygenase</keyword>
<evidence type="ECO:0000313" key="9">
    <source>
        <dbReference type="RefSeq" id="XP_004514899.1"/>
    </source>
</evidence>
<dbReference type="OrthoDB" id="3705915at2759"/>